<feature type="non-terminal residue" evidence="1">
    <location>
        <position position="1"/>
    </location>
</feature>
<dbReference type="OrthoDB" id="10379405at2759"/>
<dbReference type="EMBL" id="JAAOIC020000016">
    <property type="protein sequence ID" value="KAG8041532.1"/>
    <property type="molecule type" value="Genomic_DNA"/>
</dbReference>
<protein>
    <recommendedName>
        <fullName evidence="3">Peptidase S1 domain-containing protein</fullName>
    </recommendedName>
</protein>
<evidence type="ECO:0000313" key="1">
    <source>
        <dbReference type="EMBL" id="KAG8041532.1"/>
    </source>
</evidence>
<dbReference type="AlphaFoldDB" id="A0A8J5R4G6"/>
<sequence length="248" mass="29002">SNDFSFYINSLLCIHRQSETDTLTPEIKTAENNFEWKKWLEENNIDWVLPIYQRATSEIWTYHCLGILIHPKAILTAEECIQPYESYATGVFKWKTNYNATYLDKNTLFKLPSTRGRLSHRLTTFSYPDDQNTKWIGRKIAPGIIIMSIDDPIDSVHPENLSQSLSLNDIYDVNFVKNCIHIIFTEVGESGEYVPKQIQETIMNHSELFGRFNKTYSYLYDSFNNVSVEFNYEASIFGTFDKLNFKSY</sequence>
<accession>A0A8J5R4G6</accession>
<name>A0A8J5R4G6_9HYME</name>
<reference evidence="1" key="1">
    <citation type="submission" date="2020-03" db="EMBL/GenBank/DDBJ databases">
        <authorList>
            <person name="Chebbi M.A."/>
            <person name="Drezen J.M."/>
        </authorList>
    </citation>
    <scope>NUCLEOTIDE SEQUENCE</scope>
    <source>
        <tissue evidence="1">Whole body</tissue>
    </source>
</reference>
<evidence type="ECO:0008006" key="3">
    <source>
        <dbReference type="Google" id="ProtNLM"/>
    </source>
</evidence>
<organism evidence="1 2">
    <name type="scientific">Cotesia typhae</name>
    <dbReference type="NCBI Taxonomy" id="2053667"/>
    <lineage>
        <taxon>Eukaryota</taxon>
        <taxon>Metazoa</taxon>
        <taxon>Ecdysozoa</taxon>
        <taxon>Arthropoda</taxon>
        <taxon>Hexapoda</taxon>
        <taxon>Insecta</taxon>
        <taxon>Pterygota</taxon>
        <taxon>Neoptera</taxon>
        <taxon>Endopterygota</taxon>
        <taxon>Hymenoptera</taxon>
        <taxon>Apocrita</taxon>
        <taxon>Ichneumonoidea</taxon>
        <taxon>Braconidae</taxon>
        <taxon>Microgastrinae</taxon>
        <taxon>Cotesia</taxon>
    </lineage>
</organism>
<feature type="non-terminal residue" evidence="1">
    <location>
        <position position="248"/>
    </location>
</feature>
<evidence type="ECO:0000313" key="2">
    <source>
        <dbReference type="Proteomes" id="UP000729913"/>
    </source>
</evidence>
<dbReference type="Proteomes" id="UP000729913">
    <property type="component" value="Unassembled WGS sequence"/>
</dbReference>
<keyword evidence="2" id="KW-1185">Reference proteome</keyword>
<proteinExistence type="predicted"/>
<comment type="caution">
    <text evidence="1">The sequence shown here is derived from an EMBL/GenBank/DDBJ whole genome shotgun (WGS) entry which is preliminary data.</text>
</comment>
<gene>
    <name evidence="1" type="ORF">G9C98_002825</name>
</gene>
<reference evidence="1" key="2">
    <citation type="submission" date="2021-04" db="EMBL/GenBank/DDBJ databases">
        <title>Genome-wide patterns of bracovirus chromosomal integration into multiple host tissues during parasitism.</title>
        <authorList>
            <person name="Chebbi M.A.C."/>
        </authorList>
    </citation>
    <scope>NUCLEOTIDE SEQUENCE</scope>
    <source>
        <tissue evidence="1">Whole body</tissue>
    </source>
</reference>